<protein>
    <submittedName>
        <fullName evidence="1">Uncharacterized protein</fullName>
    </submittedName>
</protein>
<evidence type="ECO:0000313" key="2">
    <source>
        <dbReference type="Proteomes" id="UP000245507"/>
    </source>
</evidence>
<dbReference type="Proteomes" id="UP000245507">
    <property type="component" value="Unassembled WGS sequence"/>
</dbReference>
<keyword evidence="2" id="KW-1185">Reference proteome</keyword>
<proteinExistence type="predicted"/>
<dbReference type="Pfam" id="PF19739">
    <property type="entry name" value="DUF6228"/>
    <property type="match status" value="1"/>
</dbReference>
<sequence>MTASRSVYHLNGLHDLVQFFEQLERDWRGWEGARTWRSLEGHLSIEARHESSRVQLRATLRHLDPSGDLEGWTASVDVSIDPGEQLSAVVQEVRALTAG</sequence>
<dbReference type="InterPro" id="IPR046196">
    <property type="entry name" value="DUF6228"/>
</dbReference>
<organism evidence="1 2">
    <name type="scientific">Nocardioides silvaticus</name>
    <dbReference type="NCBI Taxonomy" id="2201891"/>
    <lineage>
        <taxon>Bacteria</taxon>
        <taxon>Bacillati</taxon>
        <taxon>Actinomycetota</taxon>
        <taxon>Actinomycetes</taxon>
        <taxon>Propionibacteriales</taxon>
        <taxon>Nocardioidaceae</taxon>
        <taxon>Nocardioides</taxon>
    </lineage>
</organism>
<evidence type="ECO:0000313" key="1">
    <source>
        <dbReference type="EMBL" id="PWN01594.1"/>
    </source>
</evidence>
<accession>A0A316TGX0</accession>
<reference evidence="1 2" key="1">
    <citation type="submission" date="2018-05" db="EMBL/GenBank/DDBJ databases">
        <title>Nocardioides silvaticus genome.</title>
        <authorList>
            <person name="Li C."/>
            <person name="Wang G."/>
        </authorList>
    </citation>
    <scope>NUCLEOTIDE SEQUENCE [LARGE SCALE GENOMIC DNA]</scope>
    <source>
        <strain evidence="1 2">CCTCC AB 2018079</strain>
    </source>
</reference>
<dbReference type="AlphaFoldDB" id="A0A316TGX0"/>
<dbReference type="EMBL" id="QGDD01000009">
    <property type="protein sequence ID" value="PWN01594.1"/>
    <property type="molecule type" value="Genomic_DNA"/>
</dbReference>
<dbReference type="OrthoDB" id="4548929at2"/>
<comment type="caution">
    <text evidence="1">The sequence shown here is derived from an EMBL/GenBank/DDBJ whole genome shotgun (WGS) entry which is preliminary data.</text>
</comment>
<gene>
    <name evidence="1" type="ORF">DJ010_17775</name>
</gene>
<name>A0A316TGX0_9ACTN</name>